<dbReference type="InterPro" id="IPR029044">
    <property type="entry name" value="Nucleotide-diphossugar_trans"/>
</dbReference>
<gene>
    <name evidence="7" type="ORF">CGI_10013120</name>
</gene>
<evidence type="ECO:0000313" key="7">
    <source>
        <dbReference type="EMBL" id="EKC28807.1"/>
    </source>
</evidence>
<dbReference type="GO" id="GO:0006031">
    <property type="term" value="P:chitin biosynthetic process"/>
    <property type="evidence" value="ECO:0007669"/>
    <property type="project" value="TreeGrafter"/>
</dbReference>
<dbReference type="SUPFAM" id="SSF53448">
    <property type="entry name" value="Nucleotide-diphospho-sugar transferases"/>
    <property type="match status" value="1"/>
</dbReference>
<evidence type="ECO:0000256" key="5">
    <source>
        <dbReference type="ARBA" id="ARBA00022989"/>
    </source>
</evidence>
<keyword evidence="3" id="KW-0328">Glycosyltransferase</keyword>
<dbReference type="EMBL" id="JH817233">
    <property type="protein sequence ID" value="EKC28807.1"/>
    <property type="molecule type" value="Genomic_DNA"/>
</dbReference>
<comment type="subcellular location">
    <subcellularLocation>
        <location evidence="1">Membrane</location>
        <topology evidence="1">Multi-pass membrane protein</topology>
    </subcellularLocation>
</comment>
<dbReference type="GO" id="GO:0016020">
    <property type="term" value="C:membrane"/>
    <property type="evidence" value="ECO:0007669"/>
    <property type="project" value="UniProtKB-SubCell"/>
</dbReference>
<keyword evidence="6" id="KW-0472">Membrane</keyword>
<organism evidence="7">
    <name type="scientific">Magallana gigas</name>
    <name type="common">Pacific oyster</name>
    <name type="synonym">Crassostrea gigas</name>
    <dbReference type="NCBI Taxonomy" id="29159"/>
    <lineage>
        <taxon>Eukaryota</taxon>
        <taxon>Metazoa</taxon>
        <taxon>Spiralia</taxon>
        <taxon>Lophotrochozoa</taxon>
        <taxon>Mollusca</taxon>
        <taxon>Bivalvia</taxon>
        <taxon>Autobranchia</taxon>
        <taxon>Pteriomorphia</taxon>
        <taxon>Ostreida</taxon>
        <taxon>Ostreoidea</taxon>
        <taxon>Ostreidae</taxon>
        <taxon>Magallana</taxon>
    </lineage>
</organism>
<reference evidence="7" key="1">
    <citation type="journal article" date="2012" name="Nature">
        <title>The oyster genome reveals stress adaptation and complexity of shell formation.</title>
        <authorList>
            <person name="Zhang G."/>
            <person name="Fang X."/>
            <person name="Guo X."/>
            <person name="Li L."/>
            <person name="Luo R."/>
            <person name="Xu F."/>
            <person name="Yang P."/>
            <person name="Zhang L."/>
            <person name="Wang X."/>
            <person name="Qi H."/>
            <person name="Xiong Z."/>
            <person name="Que H."/>
            <person name="Xie Y."/>
            <person name="Holland P.W."/>
            <person name="Paps J."/>
            <person name="Zhu Y."/>
            <person name="Wu F."/>
            <person name="Chen Y."/>
            <person name="Wang J."/>
            <person name="Peng C."/>
            <person name="Meng J."/>
            <person name="Yang L."/>
            <person name="Liu J."/>
            <person name="Wen B."/>
            <person name="Zhang N."/>
            <person name="Huang Z."/>
            <person name="Zhu Q."/>
            <person name="Feng Y."/>
            <person name="Mount A."/>
            <person name="Hedgecock D."/>
            <person name="Xu Z."/>
            <person name="Liu Y."/>
            <person name="Domazet-Loso T."/>
            <person name="Du Y."/>
            <person name="Sun X."/>
            <person name="Zhang S."/>
            <person name="Liu B."/>
            <person name="Cheng P."/>
            <person name="Jiang X."/>
            <person name="Li J."/>
            <person name="Fan D."/>
            <person name="Wang W."/>
            <person name="Fu W."/>
            <person name="Wang T."/>
            <person name="Wang B."/>
            <person name="Zhang J."/>
            <person name="Peng Z."/>
            <person name="Li Y."/>
            <person name="Li N."/>
            <person name="Wang J."/>
            <person name="Chen M."/>
            <person name="He Y."/>
            <person name="Tan F."/>
            <person name="Song X."/>
            <person name="Zheng Q."/>
            <person name="Huang R."/>
            <person name="Yang H."/>
            <person name="Du X."/>
            <person name="Chen L."/>
            <person name="Yang M."/>
            <person name="Gaffney P.M."/>
            <person name="Wang S."/>
            <person name="Luo L."/>
            <person name="She Z."/>
            <person name="Ming Y."/>
            <person name="Huang W."/>
            <person name="Zhang S."/>
            <person name="Huang B."/>
            <person name="Zhang Y."/>
            <person name="Qu T."/>
            <person name="Ni P."/>
            <person name="Miao G."/>
            <person name="Wang J."/>
            <person name="Wang Q."/>
            <person name="Steinberg C.E."/>
            <person name="Wang H."/>
            <person name="Li N."/>
            <person name="Qian L."/>
            <person name="Zhang G."/>
            <person name="Li Y."/>
            <person name="Yang H."/>
            <person name="Liu X."/>
            <person name="Wang J."/>
            <person name="Yin Y."/>
            <person name="Wang J."/>
        </authorList>
    </citation>
    <scope>NUCLEOTIDE SEQUENCE [LARGE SCALE GENOMIC DNA]</scope>
    <source>
        <strain evidence="7">05x7-T-G4-1.051#20</strain>
    </source>
</reference>
<evidence type="ECO:0000256" key="2">
    <source>
        <dbReference type="ARBA" id="ARBA00012543"/>
    </source>
</evidence>
<evidence type="ECO:0000256" key="3">
    <source>
        <dbReference type="ARBA" id="ARBA00022676"/>
    </source>
</evidence>
<dbReference type="InterPro" id="IPR004835">
    <property type="entry name" value="Chitin_synth"/>
</dbReference>
<evidence type="ECO:0000256" key="6">
    <source>
        <dbReference type="ARBA" id="ARBA00023136"/>
    </source>
</evidence>
<name>K1PWU4_MAGGI</name>
<protein>
    <recommendedName>
        <fullName evidence="2">chitin synthase</fullName>
        <ecNumber evidence="2">2.4.1.16</ecNumber>
    </recommendedName>
</protein>
<keyword evidence="4" id="KW-0812">Transmembrane</keyword>
<dbReference type="PANTHER" id="PTHR22914:SF41">
    <property type="entry name" value="CHITIN SYNTHASE 7"/>
    <property type="match status" value="1"/>
</dbReference>
<proteinExistence type="predicted"/>
<accession>K1PWU4</accession>
<dbReference type="GO" id="GO:0071944">
    <property type="term" value="C:cell periphery"/>
    <property type="evidence" value="ECO:0007669"/>
    <property type="project" value="TreeGrafter"/>
</dbReference>
<keyword evidence="5" id="KW-1133">Transmembrane helix</keyword>
<dbReference type="InParanoid" id="K1PWU4"/>
<evidence type="ECO:0000256" key="1">
    <source>
        <dbReference type="ARBA" id="ARBA00004141"/>
    </source>
</evidence>
<keyword evidence="3" id="KW-0808">Transferase</keyword>
<evidence type="ECO:0000256" key="4">
    <source>
        <dbReference type="ARBA" id="ARBA00022692"/>
    </source>
</evidence>
<dbReference type="HOGENOM" id="CLU_603055_0_0_1"/>
<dbReference type="PANTHER" id="PTHR22914">
    <property type="entry name" value="CHITIN SYNTHASE"/>
    <property type="match status" value="1"/>
</dbReference>
<dbReference type="AlphaFoldDB" id="K1PWU4"/>
<dbReference type="EC" id="2.4.1.16" evidence="2"/>
<dbReference type="Pfam" id="PF03142">
    <property type="entry name" value="Chitin_synth_2"/>
    <property type="match status" value="1"/>
</dbReference>
<dbReference type="GO" id="GO:0004100">
    <property type="term" value="F:chitin synthase activity"/>
    <property type="evidence" value="ECO:0007669"/>
    <property type="project" value="UniProtKB-EC"/>
</dbReference>
<sequence>MAFDDQSVLNLLNTIEKDKTIGGVCGRTFPIGIHRHPVVWLQMFDYAKDFWMIKSAQNIIGSVMCCPGCFSLYRFEAIDDIIDTFSMPTESMTDVFTKDNGEDRWMCTLMMKAGWSLRYSYHGNNTTFCPEETEEFMKQRRRWLLSDFANAAVVAWNLLPLMKNNTAFTLVYTLYLLQLFIVTILYPGSTVLMLALGFELVTDCPLLVNAAFLSLICLVYCIVQISSWNTYKKLIVSKLLIIVMGILTTYVFGATSVFLIQMLIKDIGLGFVTSHIANLVLLGVVFLYLYSLLLHPFDIHLILAGIQKASVPRILRLPKFKKRKKSMNRSNSYESLSSSAIDLQEVSEDETLFWQSLVTDSIGAGVKTGLTPEQRTKGLRSLRNRALAGYLTVNMLWVAVLTGFYAFLTKFFTDKLVYGVIVLTLLGISAIIQILGMTVYRCSDMLTRFGRLIS</sequence>